<keyword evidence="1" id="KW-1133">Transmembrane helix</keyword>
<feature type="transmembrane region" description="Helical" evidence="1">
    <location>
        <begin position="57"/>
        <end position="75"/>
    </location>
</feature>
<comment type="caution">
    <text evidence="2">The sequence shown here is derived from an EMBL/GenBank/DDBJ whole genome shotgun (WGS) entry which is preliminary data.</text>
</comment>
<accession>A0A0M0LCN4</accession>
<dbReference type="AlphaFoldDB" id="A0A0M0LCN4"/>
<dbReference type="PATRIC" id="fig|263475.3.peg.3340"/>
<organism evidence="2 3">
    <name type="scientific">Viridibacillus arvi</name>
    <dbReference type="NCBI Taxonomy" id="263475"/>
    <lineage>
        <taxon>Bacteria</taxon>
        <taxon>Bacillati</taxon>
        <taxon>Bacillota</taxon>
        <taxon>Bacilli</taxon>
        <taxon>Bacillales</taxon>
        <taxon>Caryophanaceae</taxon>
        <taxon>Viridibacillus</taxon>
    </lineage>
</organism>
<feature type="transmembrane region" description="Helical" evidence="1">
    <location>
        <begin position="31"/>
        <end position="50"/>
    </location>
</feature>
<gene>
    <name evidence="2" type="ORF">AMD00_10595</name>
</gene>
<protein>
    <recommendedName>
        <fullName evidence="4">DUF340 domain-containing protein</fullName>
    </recommendedName>
</protein>
<evidence type="ECO:0000256" key="1">
    <source>
        <dbReference type="SAM" id="Phobius"/>
    </source>
</evidence>
<dbReference type="EMBL" id="LILB01000005">
    <property type="protein sequence ID" value="KOO48859.1"/>
    <property type="molecule type" value="Genomic_DNA"/>
</dbReference>
<evidence type="ECO:0000313" key="3">
    <source>
        <dbReference type="Proteomes" id="UP000036867"/>
    </source>
</evidence>
<name>A0A0M0LCN4_9BACL</name>
<keyword evidence="3" id="KW-1185">Reference proteome</keyword>
<evidence type="ECO:0000313" key="2">
    <source>
        <dbReference type="EMBL" id="KOO48859.1"/>
    </source>
</evidence>
<reference evidence="3" key="1">
    <citation type="submission" date="2015-08" db="EMBL/GenBank/DDBJ databases">
        <title>Fjat-10028 dsm 16317.</title>
        <authorList>
            <person name="Liu B."/>
            <person name="Wang J."/>
            <person name="Zhu Y."/>
            <person name="Liu G."/>
            <person name="Chen Q."/>
            <person name="Chen Z."/>
            <person name="Lan J."/>
            <person name="Che J."/>
            <person name="Ge C."/>
            <person name="Shi H."/>
            <person name="Pan Z."/>
            <person name="Liu X."/>
        </authorList>
    </citation>
    <scope>NUCLEOTIDE SEQUENCE [LARGE SCALE GENOMIC DNA]</scope>
    <source>
        <strain evidence="3">DSM 16317</strain>
    </source>
</reference>
<feature type="transmembrane region" description="Helical" evidence="1">
    <location>
        <begin position="115"/>
        <end position="138"/>
    </location>
</feature>
<sequence length="149" mass="16235">MFMLDKIYTFIIIGAIAIIGNWVGYDVSPIDALPGMLIIVAITVCGFAIEKVLPIKLPVVIWVSFLALLVTSPIFPGNETIVKATSQINFMALATPILAYAGLSFGKDLKEFKQLGWRIVVISLVVYTGTFLLATLVAEIGFRVTGKFH</sequence>
<keyword evidence="1" id="KW-0472">Membrane</keyword>
<feature type="transmembrane region" description="Helical" evidence="1">
    <location>
        <begin position="7"/>
        <end position="25"/>
    </location>
</feature>
<dbReference type="STRING" id="263475.AMD00_10595"/>
<keyword evidence="1" id="KW-0812">Transmembrane</keyword>
<proteinExistence type="predicted"/>
<evidence type="ECO:0008006" key="4">
    <source>
        <dbReference type="Google" id="ProtNLM"/>
    </source>
</evidence>
<feature type="transmembrane region" description="Helical" evidence="1">
    <location>
        <begin position="81"/>
        <end position="103"/>
    </location>
</feature>
<dbReference type="Proteomes" id="UP000036867">
    <property type="component" value="Unassembled WGS sequence"/>
</dbReference>